<accession>A0ABP5JXF3</accession>
<reference evidence="3" key="1">
    <citation type="journal article" date="2019" name="Int. J. Syst. Evol. Microbiol.">
        <title>The Global Catalogue of Microorganisms (GCM) 10K type strain sequencing project: providing services to taxonomists for standard genome sequencing and annotation.</title>
        <authorList>
            <consortium name="The Broad Institute Genomics Platform"/>
            <consortium name="The Broad Institute Genome Sequencing Center for Infectious Disease"/>
            <person name="Wu L."/>
            <person name="Ma J."/>
        </authorList>
    </citation>
    <scope>NUCLEOTIDE SEQUENCE [LARGE SCALE GENOMIC DNA]</scope>
    <source>
        <strain evidence="3">JCM 15914</strain>
    </source>
</reference>
<protein>
    <recommendedName>
        <fullName evidence="4">Helix-turn-helix domain containing protein</fullName>
    </recommendedName>
</protein>
<dbReference type="SUPFAM" id="SSF88659">
    <property type="entry name" value="Sigma3 and sigma4 domains of RNA polymerase sigma factors"/>
    <property type="match status" value="1"/>
</dbReference>
<dbReference type="InterPro" id="IPR013324">
    <property type="entry name" value="RNA_pol_sigma_r3/r4-like"/>
</dbReference>
<proteinExistence type="predicted"/>
<comment type="caution">
    <text evidence="2">The sequence shown here is derived from an EMBL/GenBank/DDBJ whole genome shotgun (WGS) entry which is preliminary data.</text>
</comment>
<dbReference type="Proteomes" id="UP001500166">
    <property type="component" value="Unassembled WGS sequence"/>
</dbReference>
<keyword evidence="3" id="KW-1185">Reference proteome</keyword>
<feature type="region of interest" description="Disordered" evidence="1">
    <location>
        <begin position="99"/>
        <end position="118"/>
    </location>
</feature>
<name>A0ABP5JXF3_9MICC</name>
<dbReference type="EMBL" id="BAAAQA010000028">
    <property type="protein sequence ID" value="GAA2121650.1"/>
    <property type="molecule type" value="Genomic_DNA"/>
</dbReference>
<gene>
    <name evidence="2" type="ORF">GCM10009824_24260</name>
</gene>
<evidence type="ECO:0000256" key="1">
    <source>
        <dbReference type="SAM" id="MobiDB-lite"/>
    </source>
</evidence>
<feature type="compositionally biased region" description="Basic and acidic residues" evidence="1">
    <location>
        <begin position="99"/>
        <end position="111"/>
    </location>
</feature>
<dbReference type="Gene3D" id="1.10.10.60">
    <property type="entry name" value="Homeodomain-like"/>
    <property type="match status" value="1"/>
</dbReference>
<organism evidence="2 3">
    <name type="scientific">Kocuria atrinae</name>
    <dbReference type="NCBI Taxonomy" id="592377"/>
    <lineage>
        <taxon>Bacteria</taxon>
        <taxon>Bacillati</taxon>
        <taxon>Actinomycetota</taxon>
        <taxon>Actinomycetes</taxon>
        <taxon>Micrococcales</taxon>
        <taxon>Micrococcaceae</taxon>
        <taxon>Kocuria</taxon>
    </lineage>
</organism>
<evidence type="ECO:0000313" key="2">
    <source>
        <dbReference type="EMBL" id="GAA2121650.1"/>
    </source>
</evidence>
<evidence type="ECO:0000313" key="3">
    <source>
        <dbReference type="Proteomes" id="UP001500166"/>
    </source>
</evidence>
<sequence>MVRSLGMTQTLLSPAQVDELVVAYIAGATLVELAAQFRVHRRTAAAHLYRRGITPRTRGLDPSEAAEACRLYADGLTLMEIGLRMGVSQGVIGRAVTRAGHELRPRGRRPSEAASTGV</sequence>
<evidence type="ECO:0008006" key="4">
    <source>
        <dbReference type="Google" id="ProtNLM"/>
    </source>
</evidence>